<dbReference type="EMBL" id="LXPS01000038">
    <property type="protein sequence ID" value="OAE38343.1"/>
    <property type="molecule type" value="Genomic_DNA"/>
</dbReference>
<dbReference type="Proteomes" id="UP000077098">
    <property type="component" value="Unassembled WGS sequence"/>
</dbReference>
<gene>
    <name evidence="1" type="ORF">A7J57_17875</name>
</gene>
<name>A0A176WZR8_AGRTU</name>
<dbReference type="AlphaFoldDB" id="A0A176WZR8"/>
<reference evidence="1 2" key="1">
    <citation type="submission" date="2016-05" db="EMBL/GenBank/DDBJ databases">
        <authorList>
            <person name="Lavstsen T."/>
            <person name="Jespersen J.S."/>
        </authorList>
    </citation>
    <scope>NUCLEOTIDE SEQUENCE [LARGE SCALE GENOMIC DNA]</scope>
    <source>
        <strain evidence="1 2">KCJ1736</strain>
    </source>
</reference>
<comment type="caution">
    <text evidence="1">The sequence shown here is derived from an EMBL/GenBank/DDBJ whole genome shotgun (WGS) entry which is preliminary data.</text>
</comment>
<evidence type="ECO:0000313" key="1">
    <source>
        <dbReference type="EMBL" id="OAE38343.1"/>
    </source>
</evidence>
<organism evidence="1 2">
    <name type="scientific">Agrobacterium tumefaciens</name>
    <dbReference type="NCBI Taxonomy" id="358"/>
    <lineage>
        <taxon>Bacteria</taxon>
        <taxon>Pseudomonadati</taxon>
        <taxon>Pseudomonadota</taxon>
        <taxon>Alphaproteobacteria</taxon>
        <taxon>Hyphomicrobiales</taxon>
        <taxon>Rhizobiaceae</taxon>
        <taxon>Rhizobium/Agrobacterium group</taxon>
        <taxon>Agrobacterium</taxon>
        <taxon>Agrobacterium tumefaciens complex</taxon>
    </lineage>
</organism>
<sequence>MRKILDRFSLGKACILSIDPARLPDEPHEAGYYNVEFELVSDSGNSVVCMQGTIALPSFRRNVTCTITRFVGIYVNPEPEASHGLVNIIRFGKRLDDDDVEKIQELKRF</sequence>
<proteinExistence type="predicted"/>
<accession>A0A176WZR8</accession>
<protein>
    <submittedName>
        <fullName evidence="1">Uncharacterized protein</fullName>
    </submittedName>
</protein>
<evidence type="ECO:0000313" key="2">
    <source>
        <dbReference type="Proteomes" id="UP000077098"/>
    </source>
</evidence>
<dbReference type="RefSeq" id="WP_063950978.1">
    <property type="nucleotide sequence ID" value="NZ_LXPS01000038.1"/>
</dbReference>